<dbReference type="NCBIfam" id="TIGR00046">
    <property type="entry name" value="RsmE family RNA methyltransferase"/>
    <property type="match status" value="1"/>
</dbReference>
<evidence type="ECO:0000256" key="8">
    <source>
        <dbReference type="ARBA" id="ARBA00022679"/>
    </source>
</evidence>
<dbReference type="InterPro" id="IPR029026">
    <property type="entry name" value="tRNA_m1G_MTases_N"/>
</dbReference>
<comment type="subcellular location">
    <subcellularLocation>
        <location evidence="1 12">Cytoplasm</location>
    </subcellularLocation>
</comment>
<evidence type="ECO:0000313" key="16">
    <source>
        <dbReference type="EMBL" id="URF03675.1"/>
    </source>
</evidence>
<evidence type="ECO:0000256" key="9">
    <source>
        <dbReference type="ARBA" id="ARBA00022691"/>
    </source>
</evidence>
<evidence type="ECO:0000313" key="17">
    <source>
        <dbReference type="Proteomes" id="UP000318943"/>
    </source>
</evidence>
<keyword evidence="17" id="KW-1185">Reference proteome</keyword>
<protein>
    <recommendedName>
        <fullName evidence="4 12">Ribosomal RNA small subunit methyltransferase E</fullName>
        <ecNumber evidence="3 12">2.1.1.193</ecNumber>
    </recommendedName>
</protein>
<accession>A0AAE9L268</accession>
<dbReference type="Pfam" id="PF04452">
    <property type="entry name" value="Methyltrans_RNA"/>
    <property type="match status" value="1"/>
</dbReference>
<dbReference type="GO" id="GO:0070042">
    <property type="term" value="F:rRNA (uridine-N3-)-methyltransferase activity"/>
    <property type="evidence" value="ECO:0007669"/>
    <property type="project" value="TreeGrafter"/>
</dbReference>
<evidence type="ECO:0000256" key="5">
    <source>
        <dbReference type="ARBA" id="ARBA00022490"/>
    </source>
</evidence>
<proteinExistence type="inferred from homology"/>
<evidence type="ECO:0000256" key="11">
    <source>
        <dbReference type="ARBA" id="ARBA00047944"/>
    </source>
</evidence>
<dbReference type="EC" id="2.1.1.193" evidence="3 12"/>
<evidence type="ECO:0000256" key="2">
    <source>
        <dbReference type="ARBA" id="ARBA00005528"/>
    </source>
</evidence>
<evidence type="ECO:0000259" key="14">
    <source>
        <dbReference type="Pfam" id="PF20260"/>
    </source>
</evidence>
<dbReference type="InterPro" id="IPR006700">
    <property type="entry name" value="RsmE"/>
</dbReference>
<sequence length="256" mass="26679">MPPRFFIDSALTADAVLDLPDAVVRHIQVLRLAPGDAITLFDGRGGSHAATLADLGKRHATAQVAGHDPAEAELPYRVTLAQGLAGGDKMDWLIEKAVELGVTEIQPLQAARSVVRLSGDRAARRQAHWQALVQAACEQCGRNRLPDVAPLATLEAWLAASAPSAPSAQKAGSAPRLLLSPRAAASLPELAATHRDAWREQGVTLLIGPEGGLSPEEEAAAIRAGFTGVSLGPRILRTETAGLTCLAALNAVLGGF</sequence>
<evidence type="ECO:0000256" key="6">
    <source>
        <dbReference type="ARBA" id="ARBA00022552"/>
    </source>
</evidence>
<dbReference type="InterPro" id="IPR015947">
    <property type="entry name" value="PUA-like_sf"/>
</dbReference>
<dbReference type="NCBIfam" id="NF008692">
    <property type="entry name" value="PRK11713.1-5"/>
    <property type="match status" value="1"/>
</dbReference>
<evidence type="ECO:0000313" key="15">
    <source>
        <dbReference type="EMBL" id="TSP10386.1"/>
    </source>
</evidence>
<dbReference type="Proteomes" id="UP000318943">
    <property type="component" value="Unassembled WGS sequence"/>
</dbReference>
<dbReference type="AlphaFoldDB" id="A0AAE9L268"/>
<evidence type="ECO:0000256" key="3">
    <source>
        <dbReference type="ARBA" id="ARBA00012328"/>
    </source>
</evidence>
<reference evidence="16" key="3">
    <citation type="submission" date="2022-05" db="EMBL/GenBank/DDBJ databases">
        <authorList>
            <person name="Kunte H.-J."/>
        </authorList>
    </citation>
    <scope>NUCLEOTIDE SEQUENCE</scope>
    <source>
        <strain evidence="16">G5</strain>
    </source>
</reference>
<keyword evidence="9 12" id="KW-0949">S-adenosyl-L-methionine</keyword>
<dbReference type="Proteomes" id="UP001056132">
    <property type="component" value="Chromosome 1"/>
</dbReference>
<dbReference type="PANTHER" id="PTHR30027:SF3">
    <property type="entry name" value="16S RRNA (URACIL(1498)-N(3))-METHYLTRANSFERASE"/>
    <property type="match status" value="1"/>
</dbReference>
<dbReference type="CDD" id="cd18084">
    <property type="entry name" value="RsmE-like"/>
    <property type="match status" value="1"/>
</dbReference>
<dbReference type="SUPFAM" id="SSF88697">
    <property type="entry name" value="PUA domain-like"/>
    <property type="match status" value="1"/>
</dbReference>
<evidence type="ECO:0000256" key="4">
    <source>
        <dbReference type="ARBA" id="ARBA00013673"/>
    </source>
</evidence>
<dbReference type="InterPro" id="IPR046886">
    <property type="entry name" value="RsmE_MTase_dom"/>
</dbReference>
<keyword evidence="6 12" id="KW-0698">rRNA processing</keyword>
<reference evidence="15 17" key="1">
    <citation type="submission" date="2019-05" db="EMBL/GenBank/DDBJ databases">
        <title>Whole genome sequence analysis of Cupriavidus campinensis S14E4C strain.</title>
        <authorList>
            <person name="Abbaszade G."/>
            <person name="Szabo A."/>
            <person name="Toumi M."/>
            <person name="Toth E."/>
        </authorList>
    </citation>
    <scope>NUCLEOTIDE SEQUENCE [LARGE SCALE GENOMIC DNA]</scope>
    <source>
        <strain evidence="15 17">S14E4C</strain>
    </source>
</reference>
<dbReference type="EMBL" id="VCIZ01000016">
    <property type="protein sequence ID" value="TSP10386.1"/>
    <property type="molecule type" value="Genomic_DNA"/>
</dbReference>
<comment type="function">
    <text evidence="10 12">Specifically methylates the N3 position of the uracil ring of uridine 1498 (m3U1498) in 16S rRNA. Acts on the fully assembled 30S ribosomal subunit.</text>
</comment>
<name>A0AAE9L268_9BURK</name>
<evidence type="ECO:0000259" key="13">
    <source>
        <dbReference type="Pfam" id="PF04452"/>
    </source>
</evidence>
<comment type="catalytic activity">
    <reaction evidence="11 12">
        <text>uridine(1498) in 16S rRNA + S-adenosyl-L-methionine = N(3)-methyluridine(1498) in 16S rRNA + S-adenosyl-L-homocysteine + H(+)</text>
        <dbReference type="Rhea" id="RHEA:42920"/>
        <dbReference type="Rhea" id="RHEA-COMP:10283"/>
        <dbReference type="Rhea" id="RHEA-COMP:10284"/>
        <dbReference type="ChEBI" id="CHEBI:15378"/>
        <dbReference type="ChEBI" id="CHEBI:57856"/>
        <dbReference type="ChEBI" id="CHEBI:59789"/>
        <dbReference type="ChEBI" id="CHEBI:65315"/>
        <dbReference type="ChEBI" id="CHEBI:74502"/>
        <dbReference type="EC" id="2.1.1.193"/>
    </reaction>
</comment>
<evidence type="ECO:0000256" key="1">
    <source>
        <dbReference type="ARBA" id="ARBA00004496"/>
    </source>
</evidence>
<dbReference type="Pfam" id="PF20260">
    <property type="entry name" value="PUA_4"/>
    <property type="match status" value="1"/>
</dbReference>
<feature type="domain" description="Ribosomal RNA small subunit methyltransferase E methyltransferase" evidence="13">
    <location>
        <begin position="73"/>
        <end position="249"/>
    </location>
</feature>
<dbReference type="SUPFAM" id="SSF75217">
    <property type="entry name" value="alpha/beta knot"/>
    <property type="match status" value="1"/>
</dbReference>
<reference evidence="16" key="2">
    <citation type="journal article" date="2022" name="Microbiol. Resour. Announc.">
        <title>Genome Sequence of Cupriavidus campinensis Strain G5, a Member of a Bacterial Consortium Capable of Polyethylene Degradation.</title>
        <authorList>
            <person name="Schneider B."/>
            <person name="Pfeiffer F."/>
            <person name="Dyall-Smith M."/>
            <person name="Kunte H.J."/>
        </authorList>
    </citation>
    <scope>NUCLEOTIDE SEQUENCE</scope>
    <source>
        <strain evidence="16">G5</strain>
    </source>
</reference>
<comment type="similarity">
    <text evidence="2 12">Belongs to the RNA methyltransferase RsmE family.</text>
</comment>
<dbReference type="KEGG" id="ccam:M5D45_14305"/>
<evidence type="ECO:0000256" key="12">
    <source>
        <dbReference type="PIRNR" id="PIRNR015601"/>
    </source>
</evidence>
<dbReference type="PIRSF" id="PIRSF015601">
    <property type="entry name" value="MTase_slr0722"/>
    <property type="match status" value="1"/>
</dbReference>
<evidence type="ECO:0000256" key="7">
    <source>
        <dbReference type="ARBA" id="ARBA00022603"/>
    </source>
</evidence>
<keyword evidence="5 12" id="KW-0963">Cytoplasm</keyword>
<gene>
    <name evidence="15" type="ORF">FGG12_23110</name>
    <name evidence="16" type="ORF">M5D45_14305</name>
</gene>
<evidence type="ECO:0000256" key="10">
    <source>
        <dbReference type="ARBA" id="ARBA00025699"/>
    </source>
</evidence>
<dbReference type="InterPro" id="IPR046887">
    <property type="entry name" value="RsmE_PUA-like"/>
</dbReference>
<dbReference type="PANTHER" id="PTHR30027">
    <property type="entry name" value="RIBOSOMAL RNA SMALL SUBUNIT METHYLTRANSFERASE E"/>
    <property type="match status" value="1"/>
</dbReference>
<dbReference type="InterPro" id="IPR029028">
    <property type="entry name" value="Alpha/beta_knot_MTases"/>
</dbReference>
<dbReference type="RefSeq" id="WP_144201398.1">
    <property type="nucleotide sequence ID" value="NZ_CAJPVH010000033.1"/>
</dbReference>
<keyword evidence="7 12" id="KW-0489">Methyltransferase</keyword>
<dbReference type="GO" id="GO:0070475">
    <property type="term" value="P:rRNA base methylation"/>
    <property type="evidence" value="ECO:0007669"/>
    <property type="project" value="TreeGrafter"/>
</dbReference>
<organism evidence="16 18">
    <name type="scientific">Cupriavidus campinensis</name>
    <dbReference type="NCBI Taxonomy" id="151783"/>
    <lineage>
        <taxon>Bacteria</taxon>
        <taxon>Pseudomonadati</taxon>
        <taxon>Pseudomonadota</taxon>
        <taxon>Betaproteobacteria</taxon>
        <taxon>Burkholderiales</taxon>
        <taxon>Burkholderiaceae</taxon>
        <taxon>Cupriavidus</taxon>
    </lineage>
</organism>
<evidence type="ECO:0000313" key="18">
    <source>
        <dbReference type="Proteomes" id="UP001056132"/>
    </source>
</evidence>
<dbReference type="EMBL" id="CP097330">
    <property type="protein sequence ID" value="URF03675.1"/>
    <property type="molecule type" value="Genomic_DNA"/>
</dbReference>
<dbReference type="Gene3D" id="3.40.1280.10">
    <property type="match status" value="1"/>
</dbReference>
<feature type="domain" description="Ribosomal RNA small subunit methyltransferase E PUA-like" evidence="14">
    <location>
        <begin position="19"/>
        <end position="64"/>
    </location>
</feature>
<dbReference type="GO" id="GO:0005737">
    <property type="term" value="C:cytoplasm"/>
    <property type="evidence" value="ECO:0007669"/>
    <property type="project" value="UniProtKB-SubCell"/>
</dbReference>
<keyword evidence="8 12" id="KW-0808">Transferase</keyword>